<evidence type="ECO:0000256" key="4">
    <source>
        <dbReference type="ARBA" id="ARBA00023175"/>
    </source>
</evidence>
<feature type="domain" description="Kinesin motor" evidence="8">
    <location>
        <begin position="66"/>
        <end position="434"/>
    </location>
</feature>
<evidence type="ECO:0000313" key="9">
    <source>
        <dbReference type="Proteomes" id="UP000694861"/>
    </source>
</evidence>
<feature type="region of interest" description="Disordered" evidence="7">
    <location>
        <begin position="1"/>
        <end position="39"/>
    </location>
</feature>
<dbReference type="SMART" id="SM00129">
    <property type="entry name" value="KISc"/>
    <property type="match status" value="1"/>
</dbReference>
<evidence type="ECO:0000256" key="7">
    <source>
        <dbReference type="SAM" id="MobiDB-lite"/>
    </source>
</evidence>
<proteinExistence type="inferred from homology"/>
<evidence type="ECO:0000313" key="10">
    <source>
        <dbReference type="RefSeq" id="XP_016647019.1"/>
    </source>
</evidence>
<evidence type="ECO:0000256" key="2">
    <source>
        <dbReference type="ARBA" id="ARBA00022741"/>
    </source>
</evidence>
<accession>A0ABM1LHZ2</accession>
<comment type="similarity">
    <text evidence="5 6">Belongs to the TRAFAC class myosin-kinesin ATPase superfamily. Kinesin family.</text>
</comment>
<dbReference type="Proteomes" id="UP000694861">
    <property type="component" value="Linkage group LG2"/>
</dbReference>
<feature type="compositionally biased region" description="Pro residues" evidence="7">
    <location>
        <begin position="1"/>
        <end position="10"/>
    </location>
</feature>
<reference evidence="9" key="1">
    <citation type="journal article" date="2012" name="Nat. Commun.">
        <title>The genome of Prunus mume.</title>
        <authorList>
            <person name="Zhang Q."/>
            <person name="Chen W."/>
            <person name="Sun L."/>
            <person name="Zhao F."/>
            <person name="Huang B."/>
            <person name="Yang W."/>
            <person name="Tao Y."/>
            <person name="Wang J."/>
            <person name="Yuan Z."/>
            <person name="Fan G."/>
            <person name="Xing Z."/>
            <person name="Han C."/>
            <person name="Pan H."/>
            <person name="Zhong X."/>
            <person name="Shi W."/>
            <person name="Liang X."/>
            <person name="Du D."/>
            <person name="Sun F."/>
            <person name="Xu Z."/>
            <person name="Hao R."/>
            <person name="Lv T."/>
            <person name="Lv Y."/>
            <person name="Zheng Z."/>
            <person name="Sun M."/>
            <person name="Luo L."/>
            <person name="Cai M."/>
            <person name="Gao Y."/>
            <person name="Wang J."/>
            <person name="Yin Y."/>
            <person name="Xu X."/>
            <person name="Cheng T."/>
            <person name="Wang J."/>
        </authorList>
    </citation>
    <scope>NUCLEOTIDE SEQUENCE [LARGE SCALE GENOMIC DNA]</scope>
</reference>
<evidence type="ECO:0000256" key="6">
    <source>
        <dbReference type="RuleBase" id="RU000394"/>
    </source>
</evidence>
<dbReference type="PANTHER" id="PTHR24115:SF1008">
    <property type="entry name" value="KINESIN-LIKE PROTEIN SUBITO"/>
    <property type="match status" value="1"/>
</dbReference>
<keyword evidence="3 5" id="KW-0067">ATP-binding</keyword>
<reference evidence="10" key="2">
    <citation type="submission" date="2025-08" db="UniProtKB">
        <authorList>
            <consortium name="RefSeq"/>
        </authorList>
    </citation>
    <scope>IDENTIFICATION</scope>
</reference>
<dbReference type="InterPro" id="IPR027417">
    <property type="entry name" value="P-loop_NTPase"/>
</dbReference>
<feature type="region of interest" description="Disordered" evidence="7">
    <location>
        <begin position="890"/>
        <end position="913"/>
    </location>
</feature>
<dbReference type="GeneID" id="103321383"/>
<name>A0ABM1LHZ2_PRUMU</name>
<feature type="binding site" evidence="5">
    <location>
        <begin position="189"/>
        <end position="196"/>
    </location>
    <ligand>
        <name>ATP</name>
        <dbReference type="ChEBI" id="CHEBI:30616"/>
    </ligand>
</feature>
<keyword evidence="4 5" id="KW-0505">Motor protein</keyword>
<keyword evidence="2 5" id="KW-0547">Nucleotide-binding</keyword>
<dbReference type="PRINTS" id="PR00380">
    <property type="entry name" value="KINESINHEAVY"/>
</dbReference>
<dbReference type="PANTHER" id="PTHR24115">
    <property type="entry name" value="KINESIN-RELATED"/>
    <property type="match status" value="1"/>
</dbReference>
<feature type="compositionally biased region" description="Low complexity" evidence="7">
    <location>
        <begin position="30"/>
        <end position="39"/>
    </location>
</feature>
<dbReference type="InterPro" id="IPR036961">
    <property type="entry name" value="Kinesin_motor_dom_sf"/>
</dbReference>
<evidence type="ECO:0000256" key="5">
    <source>
        <dbReference type="PROSITE-ProRule" id="PRU00283"/>
    </source>
</evidence>
<dbReference type="RefSeq" id="XP_016647019.1">
    <property type="nucleotide sequence ID" value="XM_016791533.1"/>
</dbReference>
<evidence type="ECO:0000256" key="3">
    <source>
        <dbReference type="ARBA" id="ARBA00022840"/>
    </source>
</evidence>
<evidence type="ECO:0000259" key="8">
    <source>
        <dbReference type="PROSITE" id="PS50067"/>
    </source>
</evidence>
<keyword evidence="1 6" id="KW-0493">Microtubule</keyword>
<organism evidence="9 10">
    <name type="scientific">Prunus mume</name>
    <name type="common">Japanese apricot</name>
    <name type="synonym">Armeniaca mume</name>
    <dbReference type="NCBI Taxonomy" id="102107"/>
    <lineage>
        <taxon>Eukaryota</taxon>
        <taxon>Viridiplantae</taxon>
        <taxon>Streptophyta</taxon>
        <taxon>Embryophyta</taxon>
        <taxon>Tracheophyta</taxon>
        <taxon>Spermatophyta</taxon>
        <taxon>Magnoliopsida</taxon>
        <taxon>eudicotyledons</taxon>
        <taxon>Gunneridae</taxon>
        <taxon>Pentapetalae</taxon>
        <taxon>rosids</taxon>
        <taxon>fabids</taxon>
        <taxon>Rosales</taxon>
        <taxon>Rosaceae</taxon>
        <taxon>Amygdaloideae</taxon>
        <taxon>Amygdaleae</taxon>
        <taxon>Prunus</taxon>
    </lineage>
</organism>
<dbReference type="InterPro" id="IPR027640">
    <property type="entry name" value="Kinesin-like_fam"/>
</dbReference>
<dbReference type="SUPFAM" id="SSF52540">
    <property type="entry name" value="P-loop containing nucleoside triphosphate hydrolases"/>
    <property type="match status" value="1"/>
</dbReference>
<dbReference type="InterPro" id="IPR019821">
    <property type="entry name" value="Kinesin_motor_CS"/>
</dbReference>
<gene>
    <name evidence="10" type="primary">LOC103321383</name>
</gene>
<dbReference type="PROSITE" id="PS50067">
    <property type="entry name" value="KINESIN_MOTOR_2"/>
    <property type="match status" value="1"/>
</dbReference>
<evidence type="ECO:0000256" key="1">
    <source>
        <dbReference type="ARBA" id="ARBA00022701"/>
    </source>
</evidence>
<feature type="region of interest" description="Disordered" evidence="7">
    <location>
        <begin position="81"/>
        <end position="102"/>
    </location>
</feature>
<sequence length="934" mass="103428">MEINSPPPCPNTVTIRRNPHRRARPPPTPATAAPEMPSADVAKVRSFPTEDILSMDIAKANPVSENLRVFLRMRPLLHGGVGRDRNSKPRFKNVWPQNPAKKKSAIGRALQSKMNKDAEVCVRVNNPQSVTLSPPLALQESNRIKTEVYDGFSHVFSPDSSQEEVYEKMVRPLVDDFLRGKSGMLAALGPSGSGKTHTVFGCPRQPGMVPLALQHIFRQTRGSNSESMRSFFISIFEISSERGKGERVFDLSPNGGDLCMQQSTLKGLQEIAISDARQAESIIAQAMLKRATGMTNANSQSSRSQCIINIRGVADKSNGEGNDQANDGVLSIVDLAGAEREKRTGNQGVRLLESNFINNTSMVFGLCLRSLLEHQKNPKKPLQKHFQNSLLTKYLREYLEGKKRMALILTVKSGEEDYRDTSYVLRQASPYMEIKYKNVEEPSNISYNKRHVQALSRSERHKRMKVTGSDACLLGSDACLIDEGKSIEAENGLCEEGSLKSSEEPGICKVDMSGCAPSKSGCADSGEGERNHQIMQSFAKALWNVLKQYKEKLKVADNEIQHLRESLVTESTRYIELKKELSDIKSSCACSHRKSVEVSVVELDMNFHERVPLQINVDETAYLREYTPTKDQNFISQVKSLDVHEVSASCLELENPNELDHQTCESLSGCGNSAEDLCESKCVRMEDSYSSANVAGFMVNSSQSLHRKDSCSSVELDHMLSGEDEESPEDVVLTGQCNAVDLLDGECTCCQALQSGESERRVSPGSSPSQRDCRALDVEDEIEKPRELLNFTTTSPQEDLVSSKGCEMIDIPDSERGVTTSATTAEKPKGCEVTDIPDSEPRVNKAEKSKECELIDIPCSEPRVTTTATKAEKPKRRLLPASSLLLRHFSTLDIEDEDEKPKGGKKKSGVEERKITQGSISLLRLLKSDLHIQY</sequence>
<dbReference type="PROSITE" id="PS00411">
    <property type="entry name" value="KINESIN_MOTOR_1"/>
    <property type="match status" value="1"/>
</dbReference>
<keyword evidence="9" id="KW-1185">Reference proteome</keyword>
<dbReference type="Gene3D" id="3.40.850.10">
    <property type="entry name" value="Kinesin motor domain"/>
    <property type="match status" value="1"/>
</dbReference>
<protein>
    <recommendedName>
        <fullName evidence="6">Kinesin-like protein</fullName>
    </recommendedName>
</protein>
<dbReference type="InterPro" id="IPR001752">
    <property type="entry name" value="Kinesin_motor_dom"/>
</dbReference>
<dbReference type="Pfam" id="PF00225">
    <property type="entry name" value="Kinesin"/>
    <property type="match status" value="1"/>
</dbReference>